<dbReference type="OrthoDB" id="3529119at2759"/>
<protein>
    <recommendedName>
        <fullName evidence="2">Clr5 domain-containing protein</fullName>
    </recommendedName>
</protein>
<keyword evidence="4" id="KW-1185">Reference proteome</keyword>
<feature type="domain" description="Clr5" evidence="2">
    <location>
        <begin position="17"/>
        <end position="59"/>
    </location>
</feature>
<dbReference type="Pfam" id="PF14420">
    <property type="entry name" value="Clr5"/>
    <property type="match status" value="1"/>
</dbReference>
<dbReference type="InterPro" id="IPR025676">
    <property type="entry name" value="Clr5_dom"/>
</dbReference>
<evidence type="ECO:0000259" key="2">
    <source>
        <dbReference type="Pfam" id="PF14420"/>
    </source>
</evidence>
<feature type="compositionally biased region" description="Basic and acidic residues" evidence="1">
    <location>
        <begin position="231"/>
        <end position="262"/>
    </location>
</feature>
<evidence type="ECO:0000313" key="3">
    <source>
        <dbReference type="EMBL" id="KAG4419538.1"/>
    </source>
</evidence>
<sequence>MEVQQIELTGEDLLNFHRYYITRLYLEDKKTDVEIIQHLYEKYKFQVTLQQIQKCIRDWILELPISPELKPEDPAEPATPSDDSWVVIPSASAAQTPPAPAANLYTPSDPKLVSHYTKRPLPSLPTSKSNTKVDTKSRVRKRQAPNTDRVRGICHHGAGSSDSHDIEITLSSVPVGPTQMELYVDDDQDYERVAQGLRSTSFDFARSGQFREGAARHHSTPRFTKRPSSTSKDKRDKGKGKETERQRSPSDEPSEREMSHES</sequence>
<accession>A0A8H7TIK1</accession>
<feature type="region of interest" description="Disordered" evidence="1">
    <location>
        <begin position="204"/>
        <end position="262"/>
    </location>
</feature>
<comment type="caution">
    <text evidence="3">The sequence shown here is derived from an EMBL/GenBank/DDBJ whole genome shotgun (WGS) entry which is preliminary data.</text>
</comment>
<dbReference type="Proteomes" id="UP000664132">
    <property type="component" value="Unassembled WGS sequence"/>
</dbReference>
<reference evidence="3" key="1">
    <citation type="submission" date="2021-02" db="EMBL/GenBank/DDBJ databases">
        <title>Genome sequence Cadophora malorum strain M34.</title>
        <authorList>
            <person name="Stefanovic E."/>
            <person name="Vu D."/>
            <person name="Scully C."/>
            <person name="Dijksterhuis J."/>
            <person name="Roader J."/>
            <person name="Houbraken J."/>
        </authorList>
    </citation>
    <scope>NUCLEOTIDE SEQUENCE</scope>
    <source>
        <strain evidence="3">M34</strain>
    </source>
</reference>
<evidence type="ECO:0000256" key="1">
    <source>
        <dbReference type="SAM" id="MobiDB-lite"/>
    </source>
</evidence>
<organism evidence="3 4">
    <name type="scientific">Cadophora malorum</name>
    <dbReference type="NCBI Taxonomy" id="108018"/>
    <lineage>
        <taxon>Eukaryota</taxon>
        <taxon>Fungi</taxon>
        <taxon>Dikarya</taxon>
        <taxon>Ascomycota</taxon>
        <taxon>Pezizomycotina</taxon>
        <taxon>Leotiomycetes</taxon>
        <taxon>Helotiales</taxon>
        <taxon>Ploettnerulaceae</taxon>
        <taxon>Cadophora</taxon>
    </lineage>
</organism>
<gene>
    <name evidence="3" type="ORF">IFR04_007332</name>
</gene>
<evidence type="ECO:0000313" key="4">
    <source>
        <dbReference type="Proteomes" id="UP000664132"/>
    </source>
</evidence>
<feature type="region of interest" description="Disordered" evidence="1">
    <location>
        <begin position="115"/>
        <end position="167"/>
    </location>
</feature>
<dbReference type="AlphaFoldDB" id="A0A8H7TIK1"/>
<feature type="compositionally biased region" description="Basic residues" evidence="1">
    <location>
        <begin position="216"/>
        <end position="225"/>
    </location>
</feature>
<dbReference type="EMBL" id="JAFJYH010000103">
    <property type="protein sequence ID" value="KAG4419538.1"/>
    <property type="molecule type" value="Genomic_DNA"/>
</dbReference>
<name>A0A8H7TIK1_9HELO</name>
<proteinExistence type="predicted"/>